<comment type="caution">
    <text evidence="1">The sequence shown here is derived from an EMBL/GenBank/DDBJ whole genome shotgun (WGS) entry which is preliminary data.</text>
</comment>
<keyword evidence="2" id="KW-1185">Reference proteome</keyword>
<gene>
    <name evidence="1" type="ORF">KBJ98_15105</name>
</gene>
<reference evidence="1 2" key="1">
    <citation type="submission" date="2021-04" db="EMBL/GenBank/DDBJ databases">
        <title>Description of novel Flavobacterium sp. F-328.</title>
        <authorList>
            <person name="Saticioglu I.B."/>
        </authorList>
    </citation>
    <scope>NUCLEOTIDE SEQUENCE [LARGE SCALE GENOMIC DNA]</scope>
    <source>
        <strain evidence="1 2">F-328</strain>
    </source>
</reference>
<dbReference type="Proteomes" id="UP000679008">
    <property type="component" value="Unassembled WGS sequence"/>
</dbReference>
<organism evidence="1 2">
    <name type="scientific">Flavobacterium erciyesense</name>
    <dbReference type="NCBI Taxonomy" id="2825842"/>
    <lineage>
        <taxon>Bacteria</taxon>
        <taxon>Pseudomonadati</taxon>
        <taxon>Bacteroidota</taxon>
        <taxon>Flavobacteriia</taxon>
        <taxon>Flavobacteriales</taxon>
        <taxon>Flavobacteriaceae</taxon>
        <taxon>Flavobacterium</taxon>
    </lineage>
</organism>
<evidence type="ECO:0000313" key="1">
    <source>
        <dbReference type="EMBL" id="MBQ0910039.1"/>
    </source>
</evidence>
<protein>
    <submittedName>
        <fullName evidence="1">Uncharacterized protein</fullName>
    </submittedName>
</protein>
<sequence length="57" mass="6610">MRNTNLSSDRGDIVEKIFREYNKALKIKGTVEIDISNLAAEVERKNLEDEPEQENVF</sequence>
<dbReference type="EMBL" id="JAGPXB010000027">
    <property type="protein sequence ID" value="MBQ0910039.1"/>
    <property type="molecule type" value="Genomic_DNA"/>
</dbReference>
<evidence type="ECO:0000313" key="2">
    <source>
        <dbReference type="Proteomes" id="UP000679008"/>
    </source>
</evidence>
<name>A0ABS5D7N1_9FLAO</name>
<dbReference type="RefSeq" id="WP_210791916.1">
    <property type="nucleotide sequence ID" value="NZ_JAGPXB010000027.1"/>
</dbReference>
<proteinExistence type="predicted"/>
<accession>A0ABS5D7N1</accession>